<sequence length="209" mass="24280">MNITLSEIHYKLSEDLKNNNYNHENLIPLGLGSEGAIFSNGCHIFKFFFNGITALSQEHLSFIANNFVNNKKITGIRLLSDIIQEEKDLIFVTPYEKYLPYSGGDVKEIIKILADSKKNNYIFTNFHPKNIMYDEDMNLKIIDVGKSLEPYEEEKYQNMICRAYLSTYFPKRSDLKSMMSAIYKPHPPAELNEVNDFKNLLYNEIGKIR</sequence>
<dbReference type="InterPro" id="IPR011009">
    <property type="entry name" value="Kinase-like_dom_sf"/>
</dbReference>
<gene>
    <name evidence="1" type="ordered locus">Mpet_1356</name>
</gene>
<dbReference type="Proteomes" id="UP000006565">
    <property type="component" value="Chromosome"/>
</dbReference>
<dbReference type="EMBL" id="CP002117">
    <property type="protein sequence ID" value="ADN36116.1"/>
    <property type="molecule type" value="Genomic_DNA"/>
</dbReference>
<dbReference type="SUPFAM" id="SSF56112">
    <property type="entry name" value="Protein kinase-like (PK-like)"/>
    <property type="match status" value="1"/>
</dbReference>
<dbReference type="Gene3D" id="1.10.510.10">
    <property type="entry name" value="Transferase(Phosphotransferase) domain 1"/>
    <property type="match status" value="1"/>
</dbReference>
<proteinExistence type="predicted"/>
<organism evidence="1 2">
    <name type="scientific">Methanolacinia petrolearia (strain DSM 11571 / OCM 486 / SEBR 4847)</name>
    <name type="common">Methanoplanus petrolearius</name>
    <dbReference type="NCBI Taxonomy" id="679926"/>
    <lineage>
        <taxon>Archaea</taxon>
        <taxon>Methanobacteriati</taxon>
        <taxon>Methanobacteriota</taxon>
        <taxon>Stenosarchaea group</taxon>
        <taxon>Methanomicrobia</taxon>
        <taxon>Methanomicrobiales</taxon>
        <taxon>Methanomicrobiaceae</taxon>
        <taxon>Methanolacinia</taxon>
    </lineage>
</organism>
<dbReference type="STRING" id="679926.Mpet_1356"/>
<dbReference type="AlphaFoldDB" id="E1REU5"/>
<reference evidence="1 2" key="1">
    <citation type="journal article" date="2010" name="Stand. Genomic Sci.">
        <title>Complete genome sequence of Methanoplanus petrolearius type strain (SEBR 4847).</title>
        <authorList>
            <person name="Brambilla E."/>
            <person name="Djao O.D."/>
            <person name="Daligault H."/>
            <person name="Lapidus A."/>
            <person name="Lucas S."/>
            <person name="Hammon N."/>
            <person name="Nolan M."/>
            <person name="Tice H."/>
            <person name="Cheng J.F."/>
            <person name="Han C."/>
            <person name="Tapia R."/>
            <person name="Goodwin L."/>
            <person name="Pitluck S."/>
            <person name="Liolios K."/>
            <person name="Ivanova N."/>
            <person name="Mavromatis K."/>
            <person name="Mikhailova N."/>
            <person name="Pati A."/>
            <person name="Chen A."/>
            <person name="Palaniappan K."/>
            <person name="Land M."/>
            <person name="Hauser L."/>
            <person name="Chang Y.J."/>
            <person name="Jeffries C.D."/>
            <person name="Rohde M."/>
            <person name="Spring S."/>
            <person name="Sikorski J."/>
            <person name="Goker M."/>
            <person name="Woyke T."/>
            <person name="Bristow J."/>
            <person name="Eisen J.A."/>
            <person name="Markowitz V."/>
            <person name="Hugenholtz P."/>
            <person name="Kyrpides N.C."/>
            <person name="Klenk H.P."/>
        </authorList>
    </citation>
    <scope>NUCLEOTIDE SEQUENCE [LARGE SCALE GENOMIC DNA]</scope>
    <source>
        <strain evidence="2">DSM 11571 / OCM 486 / SEBR 4847</strain>
    </source>
</reference>
<keyword evidence="2" id="KW-1185">Reference proteome</keyword>
<dbReference type="RefSeq" id="WP_013329293.1">
    <property type="nucleotide sequence ID" value="NC_014507.1"/>
</dbReference>
<evidence type="ECO:0000313" key="2">
    <source>
        <dbReference type="Proteomes" id="UP000006565"/>
    </source>
</evidence>
<dbReference type="GeneID" id="9743825"/>
<protein>
    <recommendedName>
        <fullName evidence="3">Serine/threonine protein kinase</fullName>
    </recommendedName>
</protein>
<dbReference type="KEGG" id="mpi:Mpet_1356"/>
<accession>E1REU5</accession>
<name>E1REU5_METP4</name>
<evidence type="ECO:0008006" key="3">
    <source>
        <dbReference type="Google" id="ProtNLM"/>
    </source>
</evidence>
<dbReference type="HOGENOM" id="CLU_1313141_0_0_2"/>
<evidence type="ECO:0000313" key="1">
    <source>
        <dbReference type="EMBL" id="ADN36116.1"/>
    </source>
</evidence>